<comment type="catalytic activity">
    <reaction evidence="8 9">
        <text>D-gluconate + ATP = 6-phospho-D-gluconate + ADP + H(+)</text>
        <dbReference type="Rhea" id="RHEA:19433"/>
        <dbReference type="ChEBI" id="CHEBI:15378"/>
        <dbReference type="ChEBI" id="CHEBI:18391"/>
        <dbReference type="ChEBI" id="CHEBI:30616"/>
        <dbReference type="ChEBI" id="CHEBI:58759"/>
        <dbReference type="ChEBI" id="CHEBI:456216"/>
        <dbReference type="EC" id="2.7.1.12"/>
    </reaction>
</comment>
<dbReference type="AlphaFoldDB" id="A0A443SD27"/>
<dbReference type="UniPathway" id="UPA00792"/>
<evidence type="ECO:0000313" key="10">
    <source>
        <dbReference type="EMBL" id="RWS25432.1"/>
    </source>
</evidence>
<keyword evidence="6 9" id="KW-0418">Kinase</keyword>
<evidence type="ECO:0000256" key="7">
    <source>
        <dbReference type="ARBA" id="ARBA00022840"/>
    </source>
</evidence>
<dbReference type="GO" id="GO:0046316">
    <property type="term" value="F:gluconokinase activity"/>
    <property type="evidence" value="ECO:0007669"/>
    <property type="project" value="UniProtKB-EC"/>
</dbReference>
<evidence type="ECO:0000256" key="8">
    <source>
        <dbReference type="ARBA" id="ARBA00048090"/>
    </source>
</evidence>
<evidence type="ECO:0000256" key="4">
    <source>
        <dbReference type="ARBA" id="ARBA00022679"/>
    </source>
</evidence>
<dbReference type="GO" id="GO:0005524">
    <property type="term" value="F:ATP binding"/>
    <property type="evidence" value="ECO:0007669"/>
    <property type="project" value="UniProtKB-KW"/>
</dbReference>
<dbReference type="PANTHER" id="PTHR43442">
    <property type="entry name" value="GLUCONOKINASE-RELATED"/>
    <property type="match status" value="1"/>
</dbReference>
<dbReference type="VEuPathDB" id="VectorBase:LDEU006607"/>
<dbReference type="Gene3D" id="3.40.50.300">
    <property type="entry name" value="P-loop containing nucleotide triphosphate hydrolases"/>
    <property type="match status" value="1"/>
</dbReference>
<dbReference type="STRING" id="299467.A0A443SD27"/>
<dbReference type="GO" id="GO:0005737">
    <property type="term" value="C:cytoplasm"/>
    <property type="evidence" value="ECO:0007669"/>
    <property type="project" value="TreeGrafter"/>
</dbReference>
<keyword evidence="7 9" id="KW-0067">ATP-binding</keyword>
<sequence length="176" mass="20007">MVKVFIVFGPAGCGKTSVATSLAQAFNAPFIEGDTLHSKENIEKMRNGIPLTDNDRWQWLRSIRDNFVKLAQNLNADKLVFVTCSALKLSYRTVLREVGEKNITVAFICLRASRNNLSQRLTNRKGHYMSASMLDSQLEIFEEPKEDEPNVWFVDANQKLEDIISQLKNRINSSIL</sequence>
<comment type="pathway">
    <text evidence="1 9">Carbohydrate acid metabolism; D-gluconate degradation.</text>
</comment>
<proteinExistence type="inferred from homology"/>
<keyword evidence="5 9" id="KW-0547">Nucleotide-binding</keyword>
<dbReference type="SUPFAM" id="SSF52540">
    <property type="entry name" value="P-loop containing nucleoside triphosphate hydrolases"/>
    <property type="match status" value="1"/>
</dbReference>
<dbReference type="InterPro" id="IPR006001">
    <property type="entry name" value="Therm_gnt_kin"/>
</dbReference>
<protein>
    <recommendedName>
        <fullName evidence="3 9">Gluconokinase</fullName>
        <ecNumber evidence="3 9">2.7.1.12</ecNumber>
    </recommendedName>
</protein>
<evidence type="ECO:0000256" key="6">
    <source>
        <dbReference type="ARBA" id="ARBA00022777"/>
    </source>
</evidence>
<dbReference type="Proteomes" id="UP000288716">
    <property type="component" value="Unassembled WGS sequence"/>
</dbReference>
<evidence type="ECO:0000256" key="9">
    <source>
        <dbReference type="RuleBase" id="RU363066"/>
    </source>
</evidence>
<dbReference type="EMBL" id="NCKV01003714">
    <property type="protein sequence ID" value="RWS25432.1"/>
    <property type="molecule type" value="Genomic_DNA"/>
</dbReference>
<name>A0A443SD27_9ACAR</name>
<evidence type="ECO:0000256" key="2">
    <source>
        <dbReference type="ARBA" id="ARBA00008420"/>
    </source>
</evidence>
<evidence type="ECO:0000256" key="1">
    <source>
        <dbReference type="ARBA" id="ARBA00004875"/>
    </source>
</evidence>
<dbReference type="Pfam" id="PF13671">
    <property type="entry name" value="AAA_33"/>
    <property type="match status" value="1"/>
</dbReference>
<organism evidence="10 11">
    <name type="scientific">Leptotrombidium deliense</name>
    <dbReference type="NCBI Taxonomy" id="299467"/>
    <lineage>
        <taxon>Eukaryota</taxon>
        <taxon>Metazoa</taxon>
        <taxon>Ecdysozoa</taxon>
        <taxon>Arthropoda</taxon>
        <taxon>Chelicerata</taxon>
        <taxon>Arachnida</taxon>
        <taxon>Acari</taxon>
        <taxon>Acariformes</taxon>
        <taxon>Trombidiformes</taxon>
        <taxon>Prostigmata</taxon>
        <taxon>Anystina</taxon>
        <taxon>Parasitengona</taxon>
        <taxon>Trombiculoidea</taxon>
        <taxon>Trombiculidae</taxon>
        <taxon>Leptotrombidium</taxon>
    </lineage>
</organism>
<reference evidence="10 11" key="1">
    <citation type="journal article" date="2018" name="Gigascience">
        <title>Genomes of trombidid mites reveal novel predicted allergens and laterally-transferred genes associated with secondary metabolism.</title>
        <authorList>
            <person name="Dong X."/>
            <person name="Chaisiri K."/>
            <person name="Xia D."/>
            <person name="Armstrong S.D."/>
            <person name="Fang Y."/>
            <person name="Donnelly M.J."/>
            <person name="Kadowaki T."/>
            <person name="McGarry J.W."/>
            <person name="Darby A.C."/>
            <person name="Makepeace B.L."/>
        </authorList>
    </citation>
    <scope>NUCLEOTIDE SEQUENCE [LARGE SCALE GENOMIC DNA]</scope>
    <source>
        <strain evidence="10">UoL-UT</strain>
    </source>
</reference>
<evidence type="ECO:0000313" key="11">
    <source>
        <dbReference type="Proteomes" id="UP000288716"/>
    </source>
</evidence>
<dbReference type="CDD" id="cd02021">
    <property type="entry name" value="GntK"/>
    <property type="match status" value="1"/>
</dbReference>
<evidence type="ECO:0000256" key="3">
    <source>
        <dbReference type="ARBA" id="ARBA00012054"/>
    </source>
</evidence>
<dbReference type="OrthoDB" id="275177at2759"/>
<dbReference type="EC" id="2.7.1.12" evidence="3 9"/>
<keyword evidence="11" id="KW-1185">Reference proteome</keyword>
<dbReference type="GO" id="GO:0005975">
    <property type="term" value="P:carbohydrate metabolic process"/>
    <property type="evidence" value="ECO:0007669"/>
    <property type="project" value="InterPro"/>
</dbReference>
<comment type="similarity">
    <text evidence="2 9">Belongs to the gluconokinase GntK/GntV family.</text>
</comment>
<accession>A0A443SD27</accession>
<dbReference type="PANTHER" id="PTHR43442:SF3">
    <property type="entry name" value="GLUCONOKINASE-RELATED"/>
    <property type="match status" value="1"/>
</dbReference>
<keyword evidence="4 9" id="KW-0808">Transferase</keyword>
<gene>
    <name evidence="10" type="ORF">B4U80_13079</name>
</gene>
<dbReference type="InterPro" id="IPR027417">
    <property type="entry name" value="P-loop_NTPase"/>
</dbReference>
<dbReference type="NCBIfam" id="TIGR01313">
    <property type="entry name" value="therm_gnt_kin"/>
    <property type="match status" value="1"/>
</dbReference>
<comment type="caution">
    <text evidence="10">The sequence shown here is derived from an EMBL/GenBank/DDBJ whole genome shotgun (WGS) entry which is preliminary data.</text>
</comment>
<evidence type="ECO:0000256" key="5">
    <source>
        <dbReference type="ARBA" id="ARBA00022741"/>
    </source>
</evidence>